<evidence type="ECO:0000256" key="9">
    <source>
        <dbReference type="ARBA" id="ARBA00023004"/>
    </source>
</evidence>
<reference evidence="13" key="1">
    <citation type="journal article" date="2014" name="Int. J. Syst. Evol. Microbiol.">
        <title>Complete genome sequence of Corynebacterium casei LMG S-19264T (=DSM 44701T), isolated from a smear-ripened cheese.</title>
        <authorList>
            <consortium name="US DOE Joint Genome Institute (JGI-PGF)"/>
            <person name="Walter F."/>
            <person name="Albersmeier A."/>
            <person name="Kalinowski J."/>
            <person name="Ruckert C."/>
        </authorList>
    </citation>
    <scope>NUCLEOTIDE SEQUENCE</scope>
    <source>
        <strain evidence="13">KCTC 42650</strain>
    </source>
</reference>
<dbReference type="GO" id="GO:0046872">
    <property type="term" value="F:metal ion binding"/>
    <property type="evidence" value="ECO:0007669"/>
    <property type="project" value="UniProtKB-KW"/>
</dbReference>
<dbReference type="EMBL" id="BNCJ01000001">
    <property type="protein sequence ID" value="GHF37595.1"/>
    <property type="molecule type" value="Genomic_DNA"/>
</dbReference>
<keyword evidence="5" id="KW-0004">4Fe-4S</keyword>
<dbReference type="AlphaFoldDB" id="A0A8J3M7V6"/>
<dbReference type="PANTHER" id="PTHR33693">
    <property type="entry name" value="TYPE-5 URACIL-DNA GLYCOSYLASE"/>
    <property type="match status" value="1"/>
</dbReference>
<dbReference type="SUPFAM" id="SSF52141">
    <property type="entry name" value="Uracil-DNA glycosylase-like"/>
    <property type="match status" value="1"/>
</dbReference>
<name>A0A8J3M7V6_9RHOB</name>
<keyword evidence="14" id="KW-1185">Reference proteome</keyword>
<evidence type="ECO:0000256" key="5">
    <source>
        <dbReference type="ARBA" id="ARBA00022485"/>
    </source>
</evidence>
<evidence type="ECO:0000256" key="11">
    <source>
        <dbReference type="ARBA" id="ARBA00023204"/>
    </source>
</evidence>
<dbReference type="RefSeq" id="WP_189678629.1">
    <property type="nucleotide sequence ID" value="NZ_BNCJ01000001.1"/>
</dbReference>
<keyword evidence="7" id="KW-0227">DNA damage</keyword>
<organism evidence="13 14">
    <name type="scientific">Seohaeicola zhoushanensis</name>
    <dbReference type="NCBI Taxonomy" id="1569283"/>
    <lineage>
        <taxon>Bacteria</taxon>
        <taxon>Pseudomonadati</taxon>
        <taxon>Pseudomonadota</taxon>
        <taxon>Alphaproteobacteria</taxon>
        <taxon>Rhodobacterales</taxon>
        <taxon>Roseobacteraceae</taxon>
        <taxon>Seohaeicola</taxon>
    </lineage>
</organism>
<evidence type="ECO:0000259" key="12">
    <source>
        <dbReference type="SMART" id="SM00986"/>
    </source>
</evidence>
<dbReference type="SMART" id="SM00986">
    <property type="entry name" value="UDG"/>
    <property type="match status" value="1"/>
</dbReference>
<feature type="domain" description="Uracil-DNA glycosylase-like" evidence="12">
    <location>
        <begin position="99"/>
        <end position="245"/>
    </location>
</feature>
<evidence type="ECO:0000256" key="3">
    <source>
        <dbReference type="ARBA" id="ARBA00012030"/>
    </source>
</evidence>
<protein>
    <recommendedName>
        <fullName evidence="4">Type-4 uracil-DNA glycosylase</fullName>
        <ecNumber evidence="3">3.2.2.27</ecNumber>
    </recommendedName>
</protein>
<dbReference type="GO" id="GO:0051539">
    <property type="term" value="F:4 iron, 4 sulfur cluster binding"/>
    <property type="evidence" value="ECO:0007669"/>
    <property type="project" value="UniProtKB-KW"/>
</dbReference>
<sequence>MESAPDFYTARALLEWQIELGATEAIGDAPVDRYALADVSPAKARAAAAVHEPIVIPAVDPVAEAREMARAAGSLEQLKVAMSDYDHCDLKKGARNLVFCDGVAGSRVMLIGEAPGREEDLQGKPFVGRAGQLLDRMLWAIGLSRAESVYITNVLPWRPPQNRDPRPDEIAMLLPFLQRHVELAKPDVLVLMGNISCDAVLGRRGITRLRGQWTEAWGKPVLPMFHPAYLLRQAGEKKKAWADLLELNAWLGESH</sequence>
<dbReference type="Pfam" id="PF03167">
    <property type="entry name" value="UDG"/>
    <property type="match status" value="1"/>
</dbReference>
<evidence type="ECO:0000256" key="10">
    <source>
        <dbReference type="ARBA" id="ARBA00023014"/>
    </source>
</evidence>
<dbReference type="Gene3D" id="3.40.470.10">
    <property type="entry name" value="Uracil-DNA glycosylase-like domain"/>
    <property type="match status" value="1"/>
</dbReference>
<gene>
    <name evidence="13" type="ORF">GCM10017056_06900</name>
</gene>
<dbReference type="SMART" id="SM00987">
    <property type="entry name" value="UreE_C"/>
    <property type="match status" value="1"/>
</dbReference>
<dbReference type="GO" id="GO:0004844">
    <property type="term" value="F:uracil DNA N-glycosylase activity"/>
    <property type="evidence" value="ECO:0007669"/>
    <property type="project" value="UniProtKB-EC"/>
</dbReference>
<dbReference type="InterPro" id="IPR051536">
    <property type="entry name" value="UDG_Type-4/5"/>
</dbReference>
<dbReference type="PANTHER" id="PTHR33693:SF1">
    <property type="entry name" value="TYPE-4 URACIL-DNA GLYCOSYLASE"/>
    <property type="match status" value="1"/>
</dbReference>
<dbReference type="EC" id="3.2.2.27" evidence="3"/>
<evidence type="ECO:0000256" key="1">
    <source>
        <dbReference type="ARBA" id="ARBA00001400"/>
    </source>
</evidence>
<dbReference type="CDD" id="cd10030">
    <property type="entry name" value="UDG-F4_TTUDGA_SPO1dp_like"/>
    <property type="match status" value="1"/>
</dbReference>
<keyword evidence="11" id="KW-0234">DNA repair</keyword>
<keyword evidence="9" id="KW-0408">Iron</keyword>
<evidence type="ECO:0000256" key="4">
    <source>
        <dbReference type="ARBA" id="ARBA00019403"/>
    </source>
</evidence>
<evidence type="ECO:0000313" key="13">
    <source>
        <dbReference type="EMBL" id="GHF37595.1"/>
    </source>
</evidence>
<evidence type="ECO:0000256" key="8">
    <source>
        <dbReference type="ARBA" id="ARBA00022801"/>
    </source>
</evidence>
<keyword evidence="6" id="KW-0479">Metal-binding</keyword>
<comment type="catalytic activity">
    <reaction evidence="1">
        <text>Hydrolyzes single-stranded DNA or mismatched double-stranded DNA and polynucleotides, releasing free uracil.</text>
        <dbReference type="EC" id="3.2.2.27"/>
    </reaction>
</comment>
<evidence type="ECO:0000256" key="6">
    <source>
        <dbReference type="ARBA" id="ARBA00022723"/>
    </source>
</evidence>
<dbReference type="InterPro" id="IPR005273">
    <property type="entry name" value="Ura-DNA_glyco_family4"/>
</dbReference>
<comment type="similarity">
    <text evidence="2">Belongs to the uracil-DNA glycosylase (UDG) superfamily. Type 4 (UDGa) family.</text>
</comment>
<evidence type="ECO:0000313" key="14">
    <source>
        <dbReference type="Proteomes" id="UP000626220"/>
    </source>
</evidence>
<proteinExistence type="inferred from homology"/>
<dbReference type="InterPro" id="IPR005122">
    <property type="entry name" value="Uracil-DNA_glycosylase-like"/>
</dbReference>
<accession>A0A8J3M7V6</accession>
<dbReference type="GO" id="GO:0006281">
    <property type="term" value="P:DNA repair"/>
    <property type="evidence" value="ECO:0007669"/>
    <property type="project" value="UniProtKB-KW"/>
</dbReference>
<comment type="caution">
    <text evidence="13">The sequence shown here is derived from an EMBL/GenBank/DDBJ whole genome shotgun (WGS) entry which is preliminary data.</text>
</comment>
<dbReference type="InterPro" id="IPR036895">
    <property type="entry name" value="Uracil-DNA_glycosylase-like_sf"/>
</dbReference>
<keyword evidence="10" id="KW-0411">Iron-sulfur</keyword>
<reference evidence="13" key="2">
    <citation type="submission" date="2020-09" db="EMBL/GenBank/DDBJ databases">
        <authorList>
            <person name="Sun Q."/>
            <person name="Kim S."/>
        </authorList>
    </citation>
    <scope>NUCLEOTIDE SEQUENCE</scope>
    <source>
        <strain evidence="13">KCTC 42650</strain>
    </source>
</reference>
<evidence type="ECO:0000256" key="7">
    <source>
        <dbReference type="ARBA" id="ARBA00022763"/>
    </source>
</evidence>
<dbReference type="NCBIfam" id="TIGR00758">
    <property type="entry name" value="UDG_fam4"/>
    <property type="match status" value="1"/>
</dbReference>
<keyword evidence="8" id="KW-0378">Hydrolase</keyword>
<evidence type="ECO:0000256" key="2">
    <source>
        <dbReference type="ARBA" id="ARBA00006521"/>
    </source>
</evidence>
<dbReference type="Proteomes" id="UP000626220">
    <property type="component" value="Unassembled WGS sequence"/>
</dbReference>